<evidence type="ECO:0000313" key="2">
    <source>
        <dbReference type="EMBL" id="KAK9785333.1"/>
    </source>
</evidence>
<dbReference type="AlphaFoldDB" id="A0AAW1NLH9"/>
<feature type="compositionally biased region" description="Polar residues" evidence="1">
    <location>
        <begin position="70"/>
        <end position="81"/>
    </location>
</feature>
<accession>A0AAW1NLH9</accession>
<sequence>MNVAVHRGGCVGLVNPPQRLATGLWPQNPCRFASPRVLRAPVPSPVSSSSNLLVTRAKKKQFDQPKSRSRGQQNQQQLPAV</sequence>
<proteinExistence type="predicted"/>
<keyword evidence="3" id="KW-1185">Reference proteome</keyword>
<evidence type="ECO:0000313" key="3">
    <source>
        <dbReference type="Proteomes" id="UP001465755"/>
    </source>
</evidence>
<name>A0AAW1NLH9_9CHLO</name>
<feature type="compositionally biased region" description="Low complexity" evidence="1">
    <location>
        <begin position="41"/>
        <end position="54"/>
    </location>
</feature>
<dbReference type="Proteomes" id="UP001465755">
    <property type="component" value="Unassembled WGS sequence"/>
</dbReference>
<organism evidence="2 3">
    <name type="scientific">Symbiochloris irregularis</name>
    <dbReference type="NCBI Taxonomy" id="706552"/>
    <lineage>
        <taxon>Eukaryota</taxon>
        <taxon>Viridiplantae</taxon>
        <taxon>Chlorophyta</taxon>
        <taxon>core chlorophytes</taxon>
        <taxon>Trebouxiophyceae</taxon>
        <taxon>Trebouxiales</taxon>
        <taxon>Trebouxiaceae</taxon>
        <taxon>Symbiochloris</taxon>
    </lineage>
</organism>
<protein>
    <submittedName>
        <fullName evidence="2">Uncharacterized protein</fullName>
    </submittedName>
</protein>
<comment type="caution">
    <text evidence="2">The sequence shown here is derived from an EMBL/GenBank/DDBJ whole genome shotgun (WGS) entry which is preliminary data.</text>
</comment>
<feature type="region of interest" description="Disordered" evidence="1">
    <location>
        <begin position="41"/>
        <end position="81"/>
    </location>
</feature>
<evidence type="ECO:0000256" key="1">
    <source>
        <dbReference type="SAM" id="MobiDB-lite"/>
    </source>
</evidence>
<gene>
    <name evidence="2" type="ORF">WJX73_008741</name>
</gene>
<dbReference type="EMBL" id="JALJOQ010000310">
    <property type="protein sequence ID" value="KAK9785333.1"/>
    <property type="molecule type" value="Genomic_DNA"/>
</dbReference>
<reference evidence="2 3" key="1">
    <citation type="journal article" date="2024" name="Nat. Commun.">
        <title>Phylogenomics reveals the evolutionary origins of lichenization in chlorophyte algae.</title>
        <authorList>
            <person name="Puginier C."/>
            <person name="Libourel C."/>
            <person name="Otte J."/>
            <person name="Skaloud P."/>
            <person name="Haon M."/>
            <person name="Grisel S."/>
            <person name="Petersen M."/>
            <person name="Berrin J.G."/>
            <person name="Delaux P.M."/>
            <person name="Dal Grande F."/>
            <person name="Keller J."/>
        </authorList>
    </citation>
    <scope>NUCLEOTIDE SEQUENCE [LARGE SCALE GENOMIC DNA]</scope>
    <source>
        <strain evidence="2 3">SAG 2036</strain>
    </source>
</reference>